<proteinExistence type="predicted"/>
<evidence type="ECO:0000313" key="2">
    <source>
        <dbReference type="EMBL" id="KAK1586018.1"/>
    </source>
</evidence>
<evidence type="ECO:0000256" key="1">
    <source>
        <dbReference type="SAM" id="MobiDB-lite"/>
    </source>
</evidence>
<sequence length="124" mass="12566">MAIAPSPQNASDLQRLASARTPSGRRTALTLDDGLVLLLLQPARPARACASSRAVRPPGAVRIRGGSHYRNRAEAAAAAAAAAAVPAAVPAAVAATTTTTFNQGSRTSLACLQFPAGPEQRRAG</sequence>
<dbReference type="EMBL" id="JAHLJV010000039">
    <property type="protein sequence ID" value="KAK1586018.1"/>
    <property type="molecule type" value="Genomic_DNA"/>
</dbReference>
<name>A0AAD8PXK1_9PEZI</name>
<organism evidence="2 3">
    <name type="scientific">Colletotrichum navitas</name>
    <dbReference type="NCBI Taxonomy" id="681940"/>
    <lineage>
        <taxon>Eukaryota</taxon>
        <taxon>Fungi</taxon>
        <taxon>Dikarya</taxon>
        <taxon>Ascomycota</taxon>
        <taxon>Pezizomycotina</taxon>
        <taxon>Sordariomycetes</taxon>
        <taxon>Hypocreomycetidae</taxon>
        <taxon>Glomerellales</taxon>
        <taxon>Glomerellaceae</taxon>
        <taxon>Colletotrichum</taxon>
        <taxon>Colletotrichum graminicola species complex</taxon>
    </lineage>
</organism>
<keyword evidence="3" id="KW-1185">Reference proteome</keyword>
<feature type="region of interest" description="Disordered" evidence="1">
    <location>
        <begin position="1"/>
        <end position="24"/>
    </location>
</feature>
<dbReference type="Proteomes" id="UP001230504">
    <property type="component" value="Unassembled WGS sequence"/>
</dbReference>
<dbReference type="RefSeq" id="XP_060412986.1">
    <property type="nucleotide sequence ID" value="XM_060560130.1"/>
</dbReference>
<dbReference type="AlphaFoldDB" id="A0AAD8PXK1"/>
<reference evidence="2" key="1">
    <citation type="submission" date="2021-06" db="EMBL/GenBank/DDBJ databases">
        <title>Comparative genomics, transcriptomics and evolutionary studies reveal genomic signatures of adaptation to plant cell wall in hemibiotrophic fungi.</title>
        <authorList>
            <consortium name="DOE Joint Genome Institute"/>
            <person name="Baroncelli R."/>
            <person name="Diaz J.F."/>
            <person name="Benocci T."/>
            <person name="Peng M."/>
            <person name="Battaglia E."/>
            <person name="Haridas S."/>
            <person name="Andreopoulos W."/>
            <person name="Labutti K."/>
            <person name="Pangilinan J."/>
            <person name="Floch G.L."/>
            <person name="Makela M.R."/>
            <person name="Henrissat B."/>
            <person name="Grigoriev I.V."/>
            <person name="Crouch J.A."/>
            <person name="De Vries R.P."/>
            <person name="Sukno S.A."/>
            <person name="Thon M.R."/>
        </authorList>
    </citation>
    <scope>NUCLEOTIDE SEQUENCE</scope>
    <source>
        <strain evidence="2">CBS 125086</strain>
    </source>
</reference>
<gene>
    <name evidence="2" type="ORF">LY79DRAFT_580672</name>
</gene>
<evidence type="ECO:0000313" key="3">
    <source>
        <dbReference type="Proteomes" id="UP001230504"/>
    </source>
</evidence>
<comment type="caution">
    <text evidence="2">The sequence shown here is derived from an EMBL/GenBank/DDBJ whole genome shotgun (WGS) entry which is preliminary data.</text>
</comment>
<protein>
    <submittedName>
        <fullName evidence="2">Uncharacterized protein</fullName>
    </submittedName>
</protein>
<feature type="compositionally biased region" description="Polar residues" evidence="1">
    <location>
        <begin position="1"/>
        <end position="12"/>
    </location>
</feature>
<dbReference type="GeneID" id="85444370"/>
<accession>A0AAD8PXK1</accession>